<dbReference type="EMBL" id="VSRR010000015">
    <property type="protein sequence ID" value="MPC08030.1"/>
    <property type="molecule type" value="Genomic_DNA"/>
</dbReference>
<proteinExistence type="predicted"/>
<gene>
    <name evidence="1" type="ORF">E2C01_000600</name>
</gene>
<protein>
    <submittedName>
        <fullName evidence="1">Uncharacterized protein</fullName>
    </submittedName>
</protein>
<dbReference type="Proteomes" id="UP000324222">
    <property type="component" value="Unassembled WGS sequence"/>
</dbReference>
<evidence type="ECO:0000313" key="1">
    <source>
        <dbReference type="EMBL" id="MPC08030.1"/>
    </source>
</evidence>
<dbReference type="AlphaFoldDB" id="A0A5B7CFJ1"/>
<name>A0A5B7CFJ1_PORTR</name>
<reference evidence="1 2" key="1">
    <citation type="submission" date="2019-05" db="EMBL/GenBank/DDBJ databases">
        <title>Another draft genome of Portunus trituberculatus and its Hox gene families provides insights of decapod evolution.</title>
        <authorList>
            <person name="Jeong J.-H."/>
            <person name="Song I."/>
            <person name="Kim S."/>
            <person name="Choi T."/>
            <person name="Kim D."/>
            <person name="Ryu S."/>
            <person name="Kim W."/>
        </authorList>
    </citation>
    <scope>NUCLEOTIDE SEQUENCE [LARGE SCALE GENOMIC DNA]</scope>
    <source>
        <tissue evidence="1">Muscle</tissue>
    </source>
</reference>
<organism evidence="1 2">
    <name type="scientific">Portunus trituberculatus</name>
    <name type="common">Swimming crab</name>
    <name type="synonym">Neptunus trituberculatus</name>
    <dbReference type="NCBI Taxonomy" id="210409"/>
    <lineage>
        <taxon>Eukaryota</taxon>
        <taxon>Metazoa</taxon>
        <taxon>Ecdysozoa</taxon>
        <taxon>Arthropoda</taxon>
        <taxon>Crustacea</taxon>
        <taxon>Multicrustacea</taxon>
        <taxon>Malacostraca</taxon>
        <taxon>Eumalacostraca</taxon>
        <taxon>Eucarida</taxon>
        <taxon>Decapoda</taxon>
        <taxon>Pleocyemata</taxon>
        <taxon>Brachyura</taxon>
        <taxon>Eubrachyura</taxon>
        <taxon>Portunoidea</taxon>
        <taxon>Portunidae</taxon>
        <taxon>Portuninae</taxon>
        <taxon>Portunus</taxon>
    </lineage>
</organism>
<comment type="caution">
    <text evidence="1">The sequence shown here is derived from an EMBL/GenBank/DDBJ whole genome shotgun (WGS) entry which is preliminary data.</text>
</comment>
<sequence>MWRFPDDECIAMITKYILFQLPLSVFNDIQDVLYNLKFVITNFLGGNQLVLDLNHHPLEGNGVQLTLQLTSQTLHVLQEC</sequence>
<evidence type="ECO:0000313" key="2">
    <source>
        <dbReference type="Proteomes" id="UP000324222"/>
    </source>
</evidence>
<accession>A0A5B7CFJ1</accession>
<keyword evidence="2" id="KW-1185">Reference proteome</keyword>